<evidence type="ECO:0000256" key="2">
    <source>
        <dbReference type="ARBA" id="ARBA00004191"/>
    </source>
</evidence>
<feature type="transmembrane region" description="Helical" evidence="7">
    <location>
        <begin position="352"/>
        <end position="373"/>
    </location>
</feature>
<evidence type="ECO:0000256" key="1">
    <source>
        <dbReference type="ARBA" id="ARBA00003534"/>
    </source>
</evidence>
<keyword evidence="7" id="KW-0472">Membrane</keyword>
<evidence type="ECO:0000313" key="8">
    <source>
        <dbReference type="EMBL" id="SPC74475.1"/>
    </source>
</evidence>
<evidence type="ECO:0000256" key="3">
    <source>
        <dbReference type="ARBA" id="ARBA00005784"/>
    </source>
</evidence>
<dbReference type="GO" id="GO:0052793">
    <property type="term" value="F:pectin acetylesterase activity"/>
    <property type="evidence" value="ECO:0007669"/>
    <property type="project" value="TreeGrafter"/>
</dbReference>
<accession>A0A2N9EIA4</accession>
<keyword evidence="7" id="KW-0812">Transmembrane</keyword>
<dbReference type="EMBL" id="OIVN01000113">
    <property type="protein sequence ID" value="SPC74475.1"/>
    <property type="molecule type" value="Genomic_DNA"/>
</dbReference>
<name>A0A2N9EIA4_FAGSY</name>
<keyword evidence="6" id="KW-0732">Signal</keyword>
<evidence type="ECO:0000256" key="5">
    <source>
        <dbReference type="ARBA" id="ARBA00023316"/>
    </source>
</evidence>
<dbReference type="GO" id="GO:0071555">
    <property type="term" value="P:cell wall organization"/>
    <property type="evidence" value="ECO:0007669"/>
    <property type="project" value="UniProtKB-KW"/>
</dbReference>
<keyword evidence="6" id="KW-0378">Hydrolase</keyword>
<proteinExistence type="inferred from homology"/>
<keyword evidence="4 6" id="KW-0134">Cell wall</keyword>
<dbReference type="AlphaFoldDB" id="A0A2N9EIA4"/>
<dbReference type="PROSITE" id="PS51257">
    <property type="entry name" value="PROKAR_LIPOPROTEIN"/>
    <property type="match status" value="1"/>
</dbReference>
<evidence type="ECO:0000256" key="7">
    <source>
        <dbReference type="SAM" id="Phobius"/>
    </source>
</evidence>
<comment type="function">
    <text evidence="1 6">Hydrolyzes acetyl esters in homogalacturonan regions of pectin. In type I primary cell wall, galacturonic acid residues of pectin can be acetylated at the O-2 and O-3 positions. Decreasing the degree of acetylation of pectin gels in vitro alters their physical properties.</text>
</comment>
<reference evidence="8" key="1">
    <citation type="submission" date="2018-02" db="EMBL/GenBank/DDBJ databases">
        <authorList>
            <person name="Cohen D.B."/>
            <person name="Kent A.D."/>
        </authorList>
    </citation>
    <scope>NUCLEOTIDE SEQUENCE</scope>
</reference>
<dbReference type="PANTHER" id="PTHR21562">
    <property type="entry name" value="NOTUM-RELATED"/>
    <property type="match status" value="1"/>
</dbReference>
<protein>
    <recommendedName>
        <fullName evidence="6">Pectin acetylesterase</fullName>
        <ecNumber evidence="6">3.1.1.-</ecNumber>
    </recommendedName>
</protein>
<comment type="subcellular location">
    <subcellularLocation>
        <location evidence="2 6">Secreted</location>
        <location evidence="2 6">Cell wall</location>
    </subcellularLocation>
</comment>
<keyword evidence="7" id="KW-1133">Transmembrane helix</keyword>
<sequence>MKMRLLVWALWSVGLVSCEWIDGFLDVNVTEQHYYAQSYYGVSSATSPLLVGLTLINGAAAKGAVCLDGTLPGYHLHRGYGSGANSWLIQLESKVSNKKSSLPKLKARKDLIFNPWERLAQKISLLFRLADRPESFSNSLRVSLIKRIDSVSTAEKNQQIICKAEMCNLKFITARMKLESVRILNINLEQPSEGFHGHNKLGGGWCDTIRSCVYRKNTRHGSSTFMEKQIQFSGILSNKAEENPDFFNWNKVKIRYCDGASFSGDSQHKAGQLYFRGQRIWLAAMEDLMSKGMHYATQALLSGCSAGGLASILHCDEFRELFPRTTRVKCLSDGGLFLDAYITRNVTSFDLLLFYFAHIIMVLPGFAESMYLVGAL</sequence>
<comment type="similarity">
    <text evidence="3 6">Belongs to the pectinacetylesterase family.</text>
</comment>
<dbReference type="GO" id="GO:0009505">
    <property type="term" value="C:plant-type cell wall"/>
    <property type="evidence" value="ECO:0007669"/>
    <property type="project" value="TreeGrafter"/>
</dbReference>
<dbReference type="PANTHER" id="PTHR21562:SF47">
    <property type="entry name" value="PECTIN ACETYLESTERASE"/>
    <property type="match status" value="1"/>
</dbReference>
<gene>
    <name evidence="8" type="ORF">FSB_LOCUS2357</name>
</gene>
<evidence type="ECO:0000256" key="6">
    <source>
        <dbReference type="RuleBase" id="RU363114"/>
    </source>
</evidence>
<dbReference type="EC" id="3.1.1.-" evidence="6"/>
<organism evidence="8">
    <name type="scientific">Fagus sylvatica</name>
    <name type="common">Beechnut</name>
    <dbReference type="NCBI Taxonomy" id="28930"/>
    <lineage>
        <taxon>Eukaryota</taxon>
        <taxon>Viridiplantae</taxon>
        <taxon>Streptophyta</taxon>
        <taxon>Embryophyta</taxon>
        <taxon>Tracheophyta</taxon>
        <taxon>Spermatophyta</taxon>
        <taxon>Magnoliopsida</taxon>
        <taxon>eudicotyledons</taxon>
        <taxon>Gunneridae</taxon>
        <taxon>Pentapetalae</taxon>
        <taxon>rosids</taxon>
        <taxon>fabids</taxon>
        <taxon>Fagales</taxon>
        <taxon>Fagaceae</taxon>
        <taxon>Fagus</taxon>
    </lineage>
</organism>
<feature type="signal peptide" evidence="6">
    <location>
        <begin position="1"/>
        <end position="18"/>
    </location>
</feature>
<evidence type="ECO:0000256" key="4">
    <source>
        <dbReference type="ARBA" id="ARBA00022512"/>
    </source>
</evidence>
<keyword evidence="6" id="KW-0964">Secreted</keyword>
<feature type="chain" id="PRO_5014494247" description="Pectin acetylesterase" evidence="6">
    <location>
        <begin position="19"/>
        <end position="376"/>
    </location>
</feature>
<dbReference type="Pfam" id="PF03283">
    <property type="entry name" value="PAE"/>
    <property type="match status" value="2"/>
</dbReference>
<keyword evidence="5 6" id="KW-0961">Cell wall biogenesis/degradation</keyword>
<dbReference type="InterPro" id="IPR004963">
    <property type="entry name" value="PAE/NOTUM"/>
</dbReference>